<keyword evidence="2" id="KW-0217">Developmental protein</keyword>
<evidence type="ECO:0000256" key="12">
    <source>
        <dbReference type="ARBA" id="ARBA00023242"/>
    </source>
</evidence>
<feature type="compositionally biased region" description="Low complexity" evidence="14">
    <location>
        <begin position="157"/>
        <end position="166"/>
    </location>
</feature>
<proteinExistence type="inferred from homology"/>
<evidence type="ECO:0000256" key="10">
    <source>
        <dbReference type="ARBA" id="ARBA00023155"/>
    </source>
</evidence>
<keyword evidence="4" id="KW-0479">Metal-binding</keyword>
<sequence length="1035" mass="115233">MPRRKQQAPRRAAMYDPDDAMEPSIQNEDLKNEDVVTEEKSDRNNDCSNLGFYNRDSKDSSLVELSGYDVDSGSHISESSDPMSDFESTPVKHEEGVTDFLKERHDDSAAGTDSLEQMKAIYKSFLTNSCWSSLNLNLTRPSKEKSLRSTICGSNTSSSSSSSSSSPENNNYDWHQSAMARSLQQNPYNKQVHPAVEQSIFSTVQLYRQSTKLYGSIFTGASKFRCKSCSAAYDSLVDLTVHMNKTGHYRDDNHEREGKGTRCWSKPRKRSLLEMEGKEDAQKVLRCMYCGHSFESLQDLSVHMIKTKHYQKVPLKEPVTTVSANILSSSKKRIPFEVNIASSPYSVEQTAKVVQTQKVPGAYPQKNKLCNEPELKSHNLEILTCMECGVSHDSLQELTAHMMVTGHFIKITNSDFKKVKRSASPLASPVQTITSEQIKPVSTIPSSSPLGETMPSPSCFSPDLMDIKKEMQEEVCVKDSIPKKDTGEEEKEETFSMFSKSDYLTEEDLKENPKGGLDILKSLENTVTSAIKKAQKDTPSWGGYQSIHAAYQLPSNRRASPDKMEKTSHFKHVLHGIEVLASGKSQTLFPSTSRQSSSPPKVNLHTMEELVKTVTEKVAMVEGQIKEMKGRKSPQSKVMTSPICESVKPLAEDSPTGPRATNPDSPVTRRHNICEHGTDEKEGQGNRKDLTKSPFTTPVLSDNTVTLPSYPEPTQPFVDPLSALQSVMNLHLGKAAKPVLPGEDPMSMILRMNNSIAEKAAVAAPSGQTQKLEAWDQGLYSANKDQPIDLSKGVSKEGHRSSPLTGTLSYSSQTTSKLPAVPGSPSRENVLSDISDMLRTLKETHIIKPVTPSLIRKRSDIEVVPTQEDLEDVSSAQKRKGRQSQWNPQHLLILQAQFTSSLRKTPEGKYVISDLSPQERMVISRITGLSMTTISHWLANVKYQLRRTGRTKFLKNIDSGSPVFLCSECASQIQTRSAYVCHLESHLGFRLQDLTKLSQETLRMKMRRNIKKKSVLSLLTTPRSGNKEQLIAVQI</sequence>
<name>A0A6J2WP60_CHACN</name>
<dbReference type="RefSeq" id="XP_030646429.1">
    <property type="nucleotide sequence ID" value="XM_030790569.1"/>
</dbReference>
<feature type="compositionally biased region" description="Basic and acidic residues" evidence="14">
    <location>
        <begin position="672"/>
        <end position="691"/>
    </location>
</feature>
<dbReference type="GO" id="GO:0000981">
    <property type="term" value="F:DNA-binding transcription factor activity, RNA polymerase II-specific"/>
    <property type="evidence" value="ECO:0007669"/>
    <property type="project" value="TreeGrafter"/>
</dbReference>
<evidence type="ECO:0000256" key="2">
    <source>
        <dbReference type="ARBA" id="ARBA00022473"/>
    </source>
</evidence>
<dbReference type="SMART" id="SM00355">
    <property type="entry name" value="ZnF_C2H2"/>
    <property type="match status" value="4"/>
</dbReference>
<feature type="compositionally biased region" description="Polar residues" evidence="14">
    <location>
        <begin position="693"/>
        <end position="707"/>
    </location>
</feature>
<dbReference type="Gene3D" id="3.30.160.60">
    <property type="entry name" value="Classic Zinc Finger"/>
    <property type="match status" value="1"/>
</dbReference>
<keyword evidence="9" id="KW-0238">DNA-binding</keyword>
<dbReference type="PROSITE" id="PS00028">
    <property type="entry name" value="ZINC_FINGER_C2H2_1"/>
    <property type="match status" value="3"/>
</dbReference>
<evidence type="ECO:0000256" key="6">
    <source>
        <dbReference type="ARBA" id="ARBA00022771"/>
    </source>
</evidence>
<dbReference type="Pfam" id="PF26094">
    <property type="entry name" value="HTH_TSHZ3"/>
    <property type="match status" value="1"/>
</dbReference>
<dbReference type="InterPro" id="IPR027008">
    <property type="entry name" value="Teashirt_fam"/>
</dbReference>
<evidence type="ECO:0000313" key="16">
    <source>
        <dbReference type="Proteomes" id="UP000504632"/>
    </source>
</evidence>
<dbReference type="InterPro" id="IPR013087">
    <property type="entry name" value="Znf_C2H2_type"/>
</dbReference>
<evidence type="ECO:0000256" key="1">
    <source>
        <dbReference type="ARBA" id="ARBA00007158"/>
    </source>
</evidence>
<organism evidence="16 17">
    <name type="scientific">Chanos chanos</name>
    <name type="common">Milkfish</name>
    <name type="synonym">Mugil chanos</name>
    <dbReference type="NCBI Taxonomy" id="29144"/>
    <lineage>
        <taxon>Eukaryota</taxon>
        <taxon>Metazoa</taxon>
        <taxon>Chordata</taxon>
        <taxon>Craniata</taxon>
        <taxon>Vertebrata</taxon>
        <taxon>Euteleostomi</taxon>
        <taxon>Actinopterygii</taxon>
        <taxon>Neopterygii</taxon>
        <taxon>Teleostei</taxon>
        <taxon>Ostariophysi</taxon>
        <taxon>Gonorynchiformes</taxon>
        <taxon>Chanidae</taxon>
        <taxon>Chanos</taxon>
    </lineage>
</organism>
<feature type="region of interest" description="Disordered" evidence="14">
    <location>
        <begin position="1"/>
        <end position="53"/>
    </location>
</feature>
<evidence type="ECO:0000256" key="7">
    <source>
        <dbReference type="ARBA" id="ARBA00022833"/>
    </source>
</evidence>
<dbReference type="PANTHER" id="PTHR12487">
    <property type="entry name" value="TEASHIRT-RELATED"/>
    <property type="match status" value="1"/>
</dbReference>
<keyword evidence="12" id="KW-0539">Nucleus</keyword>
<keyword evidence="7" id="KW-0862">Zinc</keyword>
<dbReference type="Pfam" id="PF13912">
    <property type="entry name" value="zf-C2H2_6"/>
    <property type="match status" value="2"/>
</dbReference>
<keyword evidence="3" id="KW-0678">Repressor</keyword>
<keyword evidence="6 13" id="KW-0863">Zinc-finger</keyword>
<dbReference type="GO" id="GO:0005634">
    <property type="term" value="C:nucleus"/>
    <property type="evidence" value="ECO:0007669"/>
    <property type="project" value="TreeGrafter"/>
</dbReference>
<keyword evidence="10" id="KW-0371">Homeobox</keyword>
<keyword evidence="5" id="KW-0677">Repeat</keyword>
<dbReference type="OrthoDB" id="5815793at2759"/>
<dbReference type="PANTHER" id="PTHR12487:SF5">
    <property type="entry name" value="TEASHIRT HOMOLOG 3"/>
    <property type="match status" value="1"/>
</dbReference>
<dbReference type="PROSITE" id="PS50157">
    <property type="entry name" value="ZINC_FINGER_C2H2_2"/>
    <property type="match status" value="1"/>
</dbReference>
<reference evidence="17" key="1">
    <citation type="submission" date="2025-08" db="UniProtKB">
        <authorList>
            <consortium name="RefSeq"/>
        </authorList>
    </citation>
    <scope>IDENTIFICATION</scope>
</reference>
<feature type="domain" description="C2H2-type" evidence="15">
    <location>
        <begin position="285"/>
        <end position="314"/>
    </location>
</feature>
<evidence type="ECO:0000256" key="14">
    <source>
        <dbReference type="SAM" id="MobiDB-lite"/>
    </source>
</evidence>
<evidence type="ECO:0000313" key="17">
    <source>
        <dbReference type="RefSeq" id="XP_030646429.1"/>
    </source>
</evidence>
<dbReference type="SMART" id="SM00389">
    <property type="entry name" value="HOX"/>
    <property type="match status" value="1"/>
</dbReference>
<feature type="region of interest" description="Disordered" evidence="14">
    <location>
        <begin position="147"/>
        <end position="173"/>
    </location>
</feature>
<dbReference type="AlphaFoldDB" id="A0A6J2WP60"/>
<evidence type="ECO:0000256" key="8">
    <source>
        <dbReference type="ARBA" id="ARBA00023015"/>
    </source>
</evidence>
<keyword evidence="11" id="KW-0804">Transcription</keyword>
<dbReference type="GO" id="GO:0003677">
    <property type="term" value="F:DNA binding"/>
    <property type="evidence" value="ECO:0007669"/>
    <property type="project" value="UniProtKB-KW"/>
</dbReference>
<accession>A0A6J2WP60</accession>
<feature type="compositionally biased region" description="Polar residues" evidence="14">
    <location>
        <begin position="802"/>
        <end position="817"/>
    </location>
</feature>
<keyword evidence="8" id="KW-0805">Transcription regulation</keyword>
<evidence type="ECO:0000256" key="5">
    <source>
        <dbReference type="ARBA" id="ARBA00022737"/>
    </source>
</evidence>
<dbReference type="InParanoid" id="A0A6J2WP60"/>
<evidence type="ECO:0000256" key="3">
    <source>
        <dbReference type="ARBA" id="ARBA00022491"/>
    </source>
</evidence>
<dbReference type="CTD" id="558522"/>
<dbReference type="GeneID" id="115826683"/>
<keyword evidence="16" id="KW-1185">Reference proteome</keyword>
<protein>
    <submittedName>
        <fullName evidence="17">Teashirt homolog 3</fullName>
    </submittedName>
</protein>
<feature type="compositionally biased region" description="Basic and acidic residues" evidence="14">
    <location>
        <begin position="28"/>
        <end position="45"/>
    </location>
</feature>
<gene>
    <name evidence="17" type="primary">tshz3a</name>
</gene>
<feature type="region of interest" description="Disordered" evidence="14">
    <location>
        <begin position="647"/>
        <end position="712"/>
    </location>
</feature>
<comment type="similarity">
    <text evidence="1">Belongs to the teashirt C2H2-type zinc-finger protein family.</text>
</comment>
<dbReference type="CDD" id="cd00086">
    <property type="entry name" value="homeodomain"/>
    <property type="match status" value="1"/>
</dbReference>
<dbReference type="GO" id="GO:0008270">
    <property type="term" value="F:zinc ion binding"/>
    <property type="evidence" value="ECO:0007669"/>
    <property type="project" value="UniProtKB-KW"/>
</dbReference>
<evidence type="ECO:0000256" key="4">
    <source>
        <dbReference type="ARBA" id="ARBA00022723"/>
    </source>
</evidence>
<evidence type="ECO:0000256" key="13">
    <source>
        <dbReference type="PROSITE-ProRule" id="PRU00042"/>
    </source>
</evidence>
<dbReference type="Proteomes" id="UP000504632">
    <property type="component" value="Chromosome 13"/>
</dbReference>
<evidence type="ECO:0000256" key="11">
    <source>
        <dbReference type="ARBA" id="ARBA00023163"/>
    </source>
</evidence>
<feature type="region of interest" description="Disordered" evidence="14">
    <location>
        <begin position="790"/>
        <end position="829"/>
    </location>
</feature>
<evidence type="ECO:0000256" key="9">
    <source>
        <dbReference type="ARBA" id="ARBA00023125"/>
    </source>
</evidence>
<evidence type="ECO:0000259" key="15">
    <source>
        <dbReference type="PROSITE" id="PS50157"/>
    </source>
</evidence>
<dbReference type="InterPro" id="IPR001356">
    <property type="entry name" value="HD"/>
</dbReference>
<dbReference type="InterPro" id="IPR058631">
    <property type="entry name" value="TSHZ1-3_homeodomain"/>
</dbReference>